<feature type="domain" description="Cupin type-2" evidence="1">
    <location>
        <begin position="55"/>
        <end position="116"/>
    </location>
</feature>
<dbReference type="InterPro" id="IPR014710">
    <property type="entry name" value="RmlC-like_jellyroll"/>
</dbReference>
<name>A0ABW1I3L2_9PSEU</name>
<dbReference type="Gene3D" id="2.60.120.10">
    <property type="entry name" value="Jelly Rolls"/>
    <property type="match status" value="1"/>
</dbReference>
<dbReference type="SUPFAM" id="SSF51182">
    <property type="entry name" value="RmlC-like cupins"/>
    <property type="match status" value="1"/>
</dbReference>
<sequence>MFRNSVRVLDLFDTSIQLRAGGHAEPGGGRDGAGPGLWTVAAHRAADDRSLHSDVWERHPAGQEVLCVLSGAITAYLRDHDDGGRPVATLGPGRALVVPAGCWHRLTVAEPGDLLVVTPRAGTEHERVHRDGSAGERS</sequence>
<accession>A0ABW1I3L2</accession>
<dbReference type="RefSeq" id="WP_379564842.1">
    <property type="nucleotide sequence ID" value="NZ_JBHSQK010000010.1"/>
</dbReference>
<dbReference type="EMBL" id="JBHSQK010000010">
    <property type="protein sequence ID" value="MFC5947780.1"/>
    <property type="molecule type" value="Genomic_DNA"/>
</dbReference>
<evidence type="ECO:0000313" key="3">
    <source>
        <dbReference type="Proteomes" id="UP001596119"/>
    </source>
</evidence>
<organism evidence="2 3">
    <name type="scientific">Pseudonocardia lutea</name>
    <dbReference type="NCBI Taxonomy" id="2172015"/>
    <lineage>
        <taxon>Bacteria</taxon>
        <taxon>Bacillati</taxon>
        <taxon>Actinomycetota</taxon>
        <taxon>Actinomycetes</taxon>
        <taxon>Pseudonocardiales</taxon>
        <taxon>Pseudonocardiaceae</taxon>
        <taxon>Pseudonocardia</taxon>
    </lineage>
</organism>
<comment type="caution">
    <text evidence="2">The sequence shown here is derived from an EMBL/GenBank/DDBJ whole genome shotgun (WGS) entry which is preliminary data.</text>
</comment>
<evidence type="ECO:0000313" key="2">
    <source>
        <dbReference type="EMBL" id="MFC5947780.1"/>
    </source>
</evidence>
<proteinExistence type="predicted"/>
<evidence type="ECO:0000259" key="1">
    <source>
        <dbReference type="Pfam" id="PF07883"/>
    </source>
</evidence>
<dbReference type="InterPro" id="IPR013096">
    <property type="entry name" value="Cupin_2"/>
</dbReference>
<reference evidence="3" key="1">
    <citation type="journal article" date="2019" name="Int. J. Syst. Evol. Microbiol.">
        <title>The Global Catalogue of Microorganisms (GCM) 10K type strain sequencing project: providing services to taxonomists for standard genome sequencing and annotation.</title>
        <authorList>
            <consortium name="The Broad Institute Genomics Platform"/>
            <consortium name="The Broad Institute Genome Sequencing Center for Infectious Disease"/>
            <person name="Wu L."/>
            <person name="Ma J."/>
        </authorList>
    </citation>
    <scope>NUCLEOTIDE SEQUENCE [LARGE SCALE GENOMIC DNA]</scope>
    <source>
        <strain evidence="3">CGMCC 4.7397</strain>
    </source>
</reference>
<dbReference type="InterPro" id="IPR011051">
    <property type="entry name" value="RmlC_Cupin_sf"/>
</dbReference>
<dbReference type="Pfam" id="PF07883">
    <property type="entry name" value="Cupin_2"/>
    <property type="match status" value="1"/>
</dbReference>
<gene>
    <name evidence="2" type="ORF">ACFQH9_05780</name>
</gene>
<protein>
    <submittedName>
        <fullName evidence="2">Cupin domain-containing protein</fullName>
    </submittedName>
</protein>
<keyword evidence="3" id="KW-1185">Reference proteome</keyword>
<dbReference type="Proteomes" id="UP001596119">
    <property type="component" value="Unassembled WGS sequence"/>
</dbReference>